<comment type="caution">
    <text evidence="1">The sequence shown here is derived from an EMBL/GenBank/DDBJ whole genome shotgun (WGS) entry which is preliminary data.</text>
</comment>
<evidence type="ECO:0000313" key="1">
    <source>
        <dbReference type="EMBL" id="MPC58471.1"/>
    </source>
</evidence>
<reference evidence="1 2" key="1">
    <citation type="submission" date="2019-05" db="EMBL/GenBank/DDBJ databases">
        <title>Another draft genome of Portunus trituberculatus and its Hox gene families provides insights of decapod evolution.</title>
        <authorList>
            <person name="Jeong J.-H."/>
            <person name="Song I."/>
            <person name="Kim S."/>
            <person name="Choi T."/>
            <person name="Kim D."/>
            <person name="Ryu S."/>
            <person name="Kim W."/>
        </authorList>
    </citation>
    <scope>NUCLEOTIDE SEQUENCE [LARGE SCALE GENOMIC DNA]</scope>
    <source>
        <tissue evidence="1">Muscle</tissue>
    </source>
</reference>
<gene>
    <name evidence="1" type="ORF">E2C01_052476</name>
</gene>
<accession>A0A5B7GEM4</accession>
<dbReference type="Proteomes" id="UP000324222">
    <property type="component" value="Unassembled WGS sequence"/>
</dbReference>
<protein>
    <submittedName>
        <fullName evidence="1">Uncharacterized protein</fullName>
    </submittedName>
</protein>
<organism evidence="1 2">
    <name type="scientific">Portunus trituberculatus</name>
    <name type="common">Swimming crab</name>
    <name type="synonym">Neptunus trituberculatus</name>
    <dbReference type="NCBI Taxonomy" id="210409"/>
    <lineage>
        <taxon>Eukaryota</taxon>
        <taxon>Metazoa</taxon>
        <taxon>Ecdysozoa</taxon>
        <taxon>Arthropoda</taxon>
        <taxon>Crustacea</taxon>
        <taxon>Multicrustacea</taxon>
        <taxon>Malacostraca</taxon>
        <taxon>Eumalacostraca</taxon>
        <taxon>Eucarida</taxon>
        <taxon>Decapoda</taxon>
        <taxon>Pleocyemata</taxon>
        <taxon>Brachyura</taxon>
        <taxon>Eubrachyura</taxon>
        <taxon>Portunoidea</taxon>
        <taxon>Portunidae</taxon>
        <taxon>Portuninae</taxon>
        <taxon>Portunus</taxon>
    </lineage>
</organism>
<name>A0A5B7GEM4_PORTR</name>
<proteinExistence type="predicted"/>
<keyword evidence="2" id="KW-1185">Reference proteome</keyword>
<evidence type="ECO:0000313" key="2">
    <source>
        <dbReference type="Proteomes" id="UP000324222"/>
    </source>
</evidence>
<dbReference type="EMBL" id="VSRR010015717">
    <property type="protein sequence ID" value="MPC58471.1"/>
    <property type="molecule type" value="Genomic_DNA"/>
</dbReference>
<sequence>MLDWLSLFASSSQSSPFSGFQSPASQVVNSQLGMSGAMQKPGRAGPAGASDPKVEMVLASAAGPTITTSGSHGSVPGTDKAVHSALGTFRTVYRAGVGKSHLTPMPGGHPTTQDTEVGICHTSPMHGGQTPIHDIDDGIYHMAPMPGSQPLIPSCGFIRSTGKEMPGAPGTFGSRHGSGVGDSHPPLMPSSYPTTQDMEVSVCHTALIPDGQTPLQDVEAGV</sequence>
<dbReference type="AlphaFoldDB" id="A0A5B7GEM4"/>